<comment type="subunit">
    <text evidence="3 9">Heterodimer of HisH and HisF.</text>
</comment>
<evidence type="ECO:0000256" key="7">
    <source>
        <dbReference type="ARBA" id="ARBA00025475"/>
    </source>
</evidence>
<evidence type="ECO:0000313" key="14">
    <source>
        <dbReference type="Proteomes" id="UP000032702"/>
    </source>
</evidence>
<protein>
    <recommendedName>
        <fullName evidence="9">Imidazole glycerol phosphate synthase subunit HisF</fullName>
        <ecNumber evidence="9">4.3.2.10</ecNumber>
    </recommendedName>
    <alternativeName>
        <fullName evidence="9">IGP synthase cyclase subunit</fullName>
    </alternativeName>
    <alternativeName>
        <fullName evidence="9">IGP synthase subunit HisF</fullName>
    </alternativeName>
    <alternativeName>
        <fullName evidence="9">ImGP synthase subunit HisF</fullName>
        <shortName evidence="9">IGPS subunit HisF</shortName>
    </alternativeName>
</protein>
<dbReference type="PANTHER" id="PTHR21235:SF2">
    <property type="entry name" value="IMIDAZOLE GLYCEROL PHOSPHATE SYNTHASE HISHF"/>
    <property type="match status" value="1"/>
</dbReference>
<dbReference type="NCBIfam" id="TIGR00735">
    <property type="entry name" value="hisF"/>
    <property type="match status" value="1"/>
</dbReference>
<evidence type="ECO:0000256" key="3">
    <source>
        <dbReference type="ARBA" id="ARBA00011152"/>
    </source>
</evidence>
<reference evidence="12 14" key="1">
    <citation type="submission" date="2006-04" db="EMBL/GenBank/DDBJ databases">
        <authorList>
            <person name="Nierman W.C."/>
        </authorList>
    </citation>
    <scope>NUCLEOTIDE SEQUENCE [LARGE SCALE GENOMIC DNA]</scope>
    <source>
        <strain evidence="12 14">DW4/3-1</strain>
    </source>
</reference>
<dbReference type="InterPro" id="IPR050064">
    <property type="entry name" value="IGPS_HisA/HisF"/>
</dbReference>
<dbReference type="EMBL" id="AAMD01000032">
    <property type="protein sequence ID" value="EAU67517.1"/>
    <property type="molecule type" value="Genomic_DNA"/>
</dbReference>
<dbReference type="Pfam" id="PF00977">
    <property type="entry name" value="His_biosynth"/>
    <property type="match status" value="1"/>
</dbReference>
<evidence type="ECO:0000313" key="13">
    <source>
        <dbReference type="Proteomes" id="UP000001351"/>
    </source>
</evidence>
<proteinExistence type="inferred from homology"/>
<dbReference type="HAMAP" id="MF_01013">
    <property type="entry name" value="HisF"/>
    <property type="match status" value="1"/>
</dbReference>
<evidence type="ECO:0000256" key="8">
    <source>
        <dbReference type="ARBA" id="ARBA00047838"/>
    </source>
</evidence>
<dbReference type="RefSeq" id="WP_002612980.1">
    <property type="nucleotide sequence ID" value="NC_014623.1"/>
</dbReference>
<comment type="similarity">
    <text evidence="2 9 10">Belongs to the HisA/HisF family.</text>
</comment>
<dbReference type="InterPro" id="IPR006062">
    <property type="entry name" value="His_biosynth"/>
</dbReference>
<comment type="catalytic activity">
    <reaction evidence="8 9">
        <text>5-[(5-phospho-1-deoxy-D-ribulos-1-ylimino)methylamino]-1-(5-phospho-beta-D-ribosyl)imidazole-4-carboxamide + L-glutamine = D-erythro-1-(imidazol-4-yl)glycerol 3-phosphate + 5-amino-1-(5-phospho-beta-D-ribosyl)imidazole-4-carboxamide + L-glutamate + H(+)</text>
        <dbReference type="Rhea" id="RHEA:24793"/>
        <dbReference type="ChEBI" id="CHEBI:15378"/>
        <dbReference type="ChEBI" id="CHEBI:29985"/>
        <dbReference type="ChEBI" id="CHEBI:58278"/>
        <dbReference type="ChEBI" id="CHEBI:58359"/>
        <dbReference type="ChEBI" id="CHEBI:58475"/>
        <dbReference type="ChEBI" id="CHEBI:58525"/>
        <dbReference type="EC" id="4.3.2.10"/>
    </reaction>
</comment>
<evidence type="ECO:0000256" key="10">
    <source>
        <dbReference type="RuleBase" id="RU003657"/>
    </source>
</evidence>
<evidence type="ECO:0000313" key="11">
    <source>
        <dbReference type="EMBL" id="ADO72460.1"/>
    </source>
</evidence>
<dbReference type="HOGENOM" id="CLU_048577_4_0_7"/>
<sequence>MLARRLIVCLDMKGGRVVKGVQFEGLRDVGDPVALAMRYEAEGADEVTFLDISASAEERETLWDVVHRTSERLFIPLTVGGGVRTADDVGRALRAGADKVSINSAAVTNPELLTACAERFGAQCVVASIDARREDGRWRVYTRGGRTPTGLDAVDWARECVRRGAGEVLLTSIDRDGARSGYDLELTRAVAEAVAVPVIASGGAGNAQHVREALTDGKADAALVAGILHDGLTTVGAIKTLLLGSGLRIRSHA</sequence>
<dbReference type="KEGG" id="sur:STAUR_4680"/>
<keyword evidence="4 9" id="KW-0028">Amino-acid biosynthesis</keyword>
<evidence type="ECO:0000256" key="1">
    <source>
        <dbReference type="ARBA" id="ARBA00005091"/>
    </source>
</evidence>
<dbReference type="InterPro" id="IPR013785">
    <property type="entry name" value="Aldolase_TIM"/>
</dbReference>
<comment type="pathway">
    <text evidence="1 9">Amino-acid biosynthesis; L-histidine biosynthesis; L-histidine from 5-phospho-alpha-D-ribose 1-diphosphate: step 5/9.</text>
</comment>
<dbReference type="Proteomes" id="UP000001351">
    <property type="component" value="Chromosome"/>
</dbReference>
<keyword evidence="5 9" id="KW-0368">Histidine biosynthesis</keyword>
<dbReference type="CDD" id="cd04731">
    <property type="entry name" value="HisF"/>
    <property type="match status" value="1"/>
</dbReference>
<keyword evidence="13" id="KW-1185">Reference proteome</keyword>
<dbReference type="PATRIC" id="fig|378806.16.peg.6719"/>
<accession>Q095U6</accession>
<dbReference type="STRING" id="378806.STAUR_4680"/>
<gene>
    <name evidence="9 12" type="primary">hisF</name>
    <name evidence="11" type="ordered locus">STAUR_4680</name>
    <name evidence="12" type="ORF">STIAU_6931</name>
</gene>
<evidence type="ECO:0000256" key="4">
    <source>
        <dbReference type="ARBA" id="ARBA00022605"/>
    </source>
</evidence>
<dbReference type="EC" id="4.3.2.10" evidence="9"/>
<dbReference type="SUPFAM" id="SSF51366">
    <property type="entry name" value="Ribulose-phoshate binding barrel"/>
    <property type="match status" value="1"/>
</dbReference>
<dbReference type="GO" id="GO:0000105">
    <property type="term" value="P:L-histidine biosynthetic process"/>
    <property type="evidence" value="ECO:0007669"/>
    <property type="project" value="UniProtKB-UniRule"/>
</dbReference>
<dbReference type="GO" id="GO:0005737">
    <property type="term" value="C:cytoplasm"/>
    <property type="evidence" value="ECO:0007669"/>
    <property type="project" value="UniProtKB-SubCell"/>
</dbReference>
<keyword evidence="9" id="KW-0963">Cytoplasm</keyword>
<organism evidence="12 14">
    <name type="scientific">Stigmatella aurantiaca (strain DW4/3-1)</name>
    <dbReference type="NCBI Taxonomy" id="378806"/>
    <lineage>
        <taxon>Bacteria</taxon>
        <taxon>Pseudomonadati</taxon>
        <taxon>Myxococcota</taxon>
        <taxon>Myxococcia</taxon>
        <taxon>Myxococcales</taxon>
        <taxon>Cystobacterineae</taxon>
        <taxon>Archangiaceae</taxon>
        <taxon>Stigmatella</taxon>
    </lineage>
</organism>
<evidence type="ECO:0000313" key="12">
    <source>
        <dbReference type="EMBL" id="EAU67517.1"/>
    </source>
</evidence>
<dbReference type="InterPro" id="IPR004651">
    <property type="entry name" value="HisF"/>
</dbReference>
<dbReference type="PANTHER" id="PTHR21235">
    <property type="entry name" value="IMIDAZOLE GLYCEROL PHOSPHATE SYNTHASE SUBUNIT HISF/H IGP SYNTHASE SUBUNIT HISF/H"/>
    <property type="match status" value="1"/>
</dbReference>
<feature type="active site" evidence="9">
    <location>
        <position position="11"/>
    </location>
</feature>
<dbReference type="Gene3D" id="3.20.20.70">
    <property type="entry name" value="Aldolase class I"/>
    <property type="match status" value="1"/>
</dbReference>
<keyword evidence="6 9" id="KW-0456">Lyase</keyword>
<comment type="subcellular location">
    <subcellularLocation>
        <location evidence="9">Cytoplasm</location>
    </subcellularLocation>
</comment>
<dbReference type="GO" id="GO:0016829">
    <property type="term" value="F:lyase activity"/>
    <property type="evidence" value="ECO:0007669"/>
    <property type="project" value="UniProtKB-KW"/>
</dbReference>
<reference evidence="11 13" key="2">
    <citation type="journal article" date="2011" name="Mol. Biol. Evol.">
        <title>Comparative genomic analysis of fruiting body formation in Myxococcales.</title>
        <authorList>
            <person name="Huntley S."/>
            <person name="Hamann N."/>
            <person name="Wegener-Feldbrugge S."/>
            <person name="Treuner-Lange A."/>
            <person name="Kube M."/>
            <person name="Reinhardt R."/>
            <person name="Klages S."/>
            <person name="Muller R."/>
            <person name="Ronning C.M."/>
            <person name="Nierman W.C."/>
            <person name="Sogaard-Andersen L."/>
        </authorList>
    </citation>
    <scope>NUCLEOTIDE SEQUENCE [LARGE SCALE GENOMIC DNA]</scope>
    <source>
        <strain evidence="11 13">DW4/3-1</strain>
    </source>
</reference>
<evidence type="ECO:0000256" key="9">
    <source>
        <dbReference type="HAMAP-Rule" id="MF_01013"/>
    </source>
</evidence>
<evidence type="ECO:0000256" key="5">
    <source>
        <dbReference type="ARBA" id="ARBA00023102"/>
    </source>
</evidence>
<dbReference type="Proteomes" id="UP000032702">
    <property type="component" value="Unassembled WGS sequence"/>
</dbReference>
<evidence type="ECO:0000256" key="6">
    <source>
        <dbReference type="ARBA" id="ARBA00023239"/>
    </source>
</evidence>
<comment type="function">
    <text evidence="7 9">IGPS catalyzes the conversion of PRFAR and glutamine to IGP, AICAR and glutamate. The HisF subunit catalyzes the cyclization activity that produces IGP and AICAR from PRFAR using the ammonia provided by the HisH subunit.</text>
</comment>
<dbReference type="UniPathway" id="UPA00031">
    <property type="reaction ID" value="UER00010"/>
</dbReference>
<dbReference type="AlphaFoldDB" id="Q095U6"/>
<dbReference type="OrthoDB" id="9807749at2"/>
<feature type="active site" evidence="9">
    <location>
        <position position="130"/>
    </location>
</feature>
<evidence type="ECO:0000256" key="2">
    <source>
        <dbReference type="ARBA" id="ARBA00009667"/>
    </source>
</evidence>
<dbReference type="eggNOG" id="COG0107">
    <property type="taxonomic scope" value="Bacteria"/>
</dbReference>
<dbReference type="InterPro" id="IPR011060">
    <property type="entry name" value="RibuloseP-bd_barrel"/>
</dbReference>
<dbReference type="GO" id="GO:0000107">
    <property type="term" value="F:imidazoleglycerol-phosphate synthase activity"/>
    <property type="evidence" value="ECO:0007669"/>
    <property type="project" value="UniProtKB-UniRule"/>
</dbReference>
<name>Q095U6_STIAD</name>
<dbReference type="EMBL" id="CP002271">
    <property type="protein sequence ID" value="ADO72460.1"/>
    <property type="molecule type" value="Genomic_DNA"/>
</dbReference>